<proteinExistence type="predicted"/>
<comment type="caution">
    <text evidence="1">The sequence shown here is derived from an EMBL/GenBank/DDBJ whole genome shotgun (WGS) entry which is preliminary data.</text>
</comment>
<protein>
    <submittedName>
        <fullName evidence="1">Uncharacterized protein</fullName>
    </submittedName>
</protein>
<gene>
    <name evidence="1" type="ORF">QFC21_002292</name>
</gene>
<keyword evidence="2" id="KW-1185">Reference proteome</keyword>
<organism evidence="1 2">
    <name type="scientific">Naganishia friedmannii</name>
    <dbReference type="NCBI Taxonomy" id="89922"/>
    <lineage>
        <taxon>Eukaryota</taxon>
        <taxon>Fungi</taxon>
        <taxon>Dikarya</taxon>
        <taxon>Basidiomycota</taxon>
        <taxon>Agaricomycotina</taxon>
        <taxon>Tremellomycetes</taxon>
        <taxon>Filobasidiales</taxon>
        <taxon>Filobasidiaceae</taxon>
        <taxon>Naganishia</taxon>
    </lineage>
</organism>
<dbReference type="EMBL" id="JASBWT010000006">
    <property type="protein sequence ID" value="KAJ9103830.1"/>
    <property type="molecule type" value="Genomic_DNA"/>
</dbReference>
<sequence length="801" mass="86553">MLGLSALQGRAVADVMPRSDFYHKLALGNDTQGIDRNSIENDIWVSVVDVVILAFTIIGAGAILINMLSRELRGRAATVRTRLVQGLVVSDFALGIVAMITSSRKLQGKPFVSGSQGCDGFGLLLVAILWTEHIWTFTLAFATYMILIYPLHKLTRIFERRWRYCYIFIWGLSFGSAVLTYELYGYWASGGLCYYGSNSGLYGELMQFLPRALVFISICFFYARLYVFLRRPDRIKASFSGSGRKNSGAQQSDPEYTYQSATSSMIAAREAQTSNAKEKMGFQFAKFSFKKREPAGEAVELDEKKVRSKNVRQGNVGVGSQPLIQTRDFAGQGDRSRSGSDESKTSEIPPWEKLELPAFQIDGQRYGGSSSSGGSSKPGSGWGELKPFGKKSGGSKRPTSSGSAKSGNKLAIQKRDRTRSAQVAPAAGLSSSQQRESLQQGERSITGARDPSSSLFSEYEGMGPRTIITAPSPQQHMGPFPALPDQFEEGGPTDTGYQTPHSAEEIAPDQQLPPGMQRNDQMGGVLAPVVALDSSSPSSHSSPRSLIEPSRQTSVEHSQLVSIRRDSALWGGETDSRRGSGPVSFILPISHKEEPCEMGSEKAFGSSTQSGSEQGFPAGSSGENLTGRRPSGTVEEGLMSAEDEDDGDDMDFAQMLAASHVGGNHEPTGSRTNRAGSDGTVFVQESTASYLNRKTAMLMLYFPLAANGSPKPLRVIARWFVFSQGAVDAIIYGIVEVNPVILLRIKRGVRKKVRKGLISPGSSRGGNGTGSANMLSGFLTKKRGASSGPQIDPVDDLRNSK</sequence>
<evidence type="ECO:0000313" key="1">
    <source>
        <dbReference type="EMBL" id="KAJ9103830.1"/>
    </source>
</evidence>
<name>A0ACC2VY73_9TREE</name>
<reference evidence="1" key="1">
    <citation type="submission" date="2023-04" db="EMBL/GenBank/DDBJ databases">
        <title>Draft Genome sequencing of Naganishia species isolated from polar environments using Oxford Nanopore Technology.</title>
        <authorList>
            <person name="Leo P."/>
            <person name="Venkateswaran K."/>
        </authorList>
    </citation>
    <scope>NUCLEOTIDE SEQUENCE</scope>
    <source>
        <strain evidence="1">MNA-CCFEE 5423</strain>
    </source>
</reference>
<dbReference type="Proteomes" id="UP001227268">
    <property type="component" value="Unassembled WGS sequence"/>
</dbReference>
<accession>A0ACC2VY73</accession>
<evidence type="ECO:0000313" key="2">
    <source>
        <dbReference type="Proteomes" id="UP001227268"/>
    </source>
</evidence>